<dbReference type="Pfam" id="PF12929">
    <property type="entry name" value="Mid1"/>
    <property type="match status" value="1"/>
</dbReference>
<feature type="chain" id="PRO_5012628435" evidence="1">
    <location>
        <begin position="18"/>
        <end position="464"/>
    </location>
</feature>
<name>A0A284RD93_ARMOS</name>
<keyword evidence="1" id="KW-0732">Signal</keyword>
<dbReference type="InterPro" id="IPR024338">
    <property type="entry name" value="MID1/Yam8"/>
</dbReference>
<evidence type="ECO:0000313" key="2">
    <source>
        <dbReference type="EMBL" id="SJL06690.1"/>
    </source>
</evidence>
<keyword evidence="3" id="KW-1185">Reference proteome</keyword>
<dbReference type="PANTHER" id="PTHR39142">
    <property type="entry name" value="MID1P"/>
    <property type="match status" value="1"/>
</dbReference>
<dbReference type="OMA" id="WGNVWCN"/>
<feature type="signal peptide" evidence="1">
    <location>
        <begin position="1"/>
        <end position="17"/>
    </location>
</feature>
<dbReference type="Proteomes" id="UP000219338">
    <property type="component" value="Unassembled WGS sequence"/>
</dbReference>
<evidence type="ECO:0000256" key="1">
    <source>
        <dbReference type="SAM" id="SignalP"/>
    </source>
</evidence>
<proteinExistence type="predicted"/>
<organism evidence="2 3">
    <name type="scientific">Armillaria ostoyae</name>
    <name type="common">Armillaria root rot fungus</name>
    <dbReference type="NCBI Taxonomy" id="47428"/>
    <lineage>
        <taxon>Eukaryota</taxon>
        <taxon>Fungi</taxon>
        <taxon>Dikarya</taxon>
        <taxon>Basidiomycota</taxon>
        <taxon>Agaricomycotina</taxon>
        <taxon>Agaricomycetes</taxon>
        <taxon>Agaricomycetidae</taxon>
        <taxon>Agaricales</taxon>
        <taxon>Marasmiineae</taxon>
        <taxon>Physalacriaceae</taxon>
        <taxon>Armillaria</taxon>
    </lineage>
</organism>
<reference evidence="3" key="1">
    <citation type="journal article" date="2017" name="Nat. Ecol. Evol.">
        <title>Genome expansion and lineage-specific genetic innovations in the forest pathogenic fungi Armillaria.</title>
        <authorList>
            <person name="Sipos G."/>
            <person name="Prasanna A.N."/>
            <person name="Walter M.C."/>
            <person name="O'Connor E."/>
            <person name="Balint B."/>
            <person name="Krizsan K."/>
            <person name="Kiss B."/>
            <person name="Hess J."/>
            <person name="Varga T."/>
            <person name="Slot J."/>
            <person name="Riley R."/>
            <person name="Boka B."/>
            <person name="Rigling D."/>
            <person name="Barry K."/>
            <person name="Lee J."/>
            <person name="Mihaltcheva S."/>
            <person name="LaButti K."/>
            <person name="Lipzen A."/>
            <person name="Waldron R."/>
            <person name="Moloney N.M."/>
            <person name="Sperisen C."/>
            <person name="Kredics L."/>
            <person name="Vagvoelgyi C."/>
            <person name="Patrignani A."/>
            <person name="Fitzpatrick D."/>
            <person name="Nagy I."/>
            <person name="Doyle S."/>
            <person name="Anderson J.B."/>
            <person name="Grigoriev I.V."/>
            <person name="Gueldener U."/>
            <person name="Muensterkoetter M."/>
            <person name="Nagy L.G."/>
        </authorList>
    </citation>
    <scope>NUCLEOTIDE SEQUENCE [LARGE SCALE GENOMIC DNA]</scope>
    <source>
        <strain evidence="3">C18/9</strain>
    </source>
</reference>
<sequence length="464" mass="49802">MFPETLWCLLNVAIVAAQTRQQLSLNNVSTFDESLTLTLPESSNLTVSVALCSSASSARFFVTNTSSDADNPGPGGGTDVYEILLNEGYGSFAGIFTNGGVLSAENIRDVTFEAGVSESGPMHKILTDPPSLGDTTATQAIIFSPVFSEVFPSEVPTYPNYSLPSANLSIPTIPSMTSNFSLIFSETTGPSPLTSMLQTGCALKSQNSTGNIINQTMWLPNEDGWRTQWIIDDLTPGTNYTAYVVNDTTVSGPMYFLTKSESFSCPLLSNLPYCPSIAYAVPLPQPSQQSTYDSTNLPSQISEPLLSSLTNFTTTLTTFACGRDDYSPLVSCNNCQQEYRRWLCTISFPRCGEANSNNGTIAASNGAQKVFSALLSQPTTVAPRNSNFPPFNDTYTALLPCLERCNAADRACPSFLGFRCPTAQFNASSSYGLGYIDSGIEGVQGRGSSGTSQDRYGNVWCNYG</sequence>
<dbReference type="GO" id="GO:0005262">
    <property type="term" value="F:calcium channel activity"/>
    <property type="evidence" value="ECO:0007669"/>
    <property type="project" value="InterPro"/>
</dbReference>
<dbReference type="STRING" id="47428.A0A284RD93"/>
<accession>A0A284RD93</accession>
<protein>
    <submittedName>
        <fullName evidence="2">Uncharacterized protein</fullName>
    </submittedName>
</protein>
<dbReference type="GO" id="GO:0098703">
    <property type="term" value="P:calcium ion import across plasma membrane"/>
    <property type="evidence" value="ECO:0007669"/>
    <property type="project" value="InterPro"/>
</dbReference>
<dbReference type="EMBL" id="FUEG01000007">
    <property type="protein sequence ID" value="SJL06690.1"/>
    <property type="molecule type" value="Genomic_DNA"/>
</dbReference>
<dbReference type="OrthoDB" id="5405745at2759"/>
<dbReference type="AlphaFoldDB" id="A0A284RD93"/>
<gene>
    <name evidence="2" type="ORF">ARMOST_10032</name>
</gene>
<dbReference type="PANTHER" id="PTHR39142:SF1">
    <property type="entry name" value="AEL197CP"/>
    <property type="match status" value="1"/>
</dbReference>
<evidence type="ECO:0000313" key="3">
    <source>
        <dbReference type="Proteomes" id="UP000219338"/>
    </source>
</evidence>